<evidence type="ECO:0000256" key="6">
    <source>
        <dbReference type="RuleBase" id="RU000304"/>
    </source>
</evidence>
<keyword evidence="3" id="KW-0418">Kinase</keyword>
<keyword evidence="1" id="KW-0808">Transferase</keyword>
<dbReference type="PROSITE" id="PS50011">
    <property type="entry name" value="PROTEIN_KINASE_DOM"/>
    <property type="match status" value="1"/>
</dbReference>
<keyword evidence="6" id="KW-0723">Serine/threonine-protein kinase</keyword>
<comment type="similarity">
    <text evidence="6">Belongs to the protein kinase superfamily.</text>
</comment>
<dbReference type="InterPro" id="IPR017441">
    <property type="entry name" value="Protein_kinase_ATP_BS"/>
</dbReference>
<dbReference type="SMART" id="SM00220">
    <property type="entry name" value="S_TKc"/>
    <property type="match status" value="1"/>
</dbReference>
<evidence type="ECO:0000256" key="1">
    <source>
        <dbReference type="ARBA" id="ARBA00022679"/>
    </source>
</evidence>
<proteinExistence type="inferred from homology"/>
<gene>
    <name evidence="10" type="ORF">KIW84_051221</name>
</gene>
<dbReference type="SUPFAM" id="SSF56112">
    <property type="entry name" value="Protein kinase-like (PK-like)"/>
    <property type="match status" value="1"/>
</dbReference>
<accession>A0A9D4WLZ0</accession>
<dbReference type="Proteomes" id="UP001058974">
    <property type="component" value="Chromosome 5"/>
</dbReference>
<name>A0A9D4WLZ0_PEA</name>
<feature type="region of interest" description="Disordered" evidence="8">
    <location>
        <begin position="23"/>
        <end position="73"/>
    </location>
</feature>
<feature type="compositionally biased region" description="Low complexity" evidence="8">
    <location>
        <begin position="50"/>
        <end position="63"/>
    </location>
</feature>
<dbReference type="GO" id="GO:0004674">
    <property type="term" value="F:protein serine/threonine kinase activity"/>
    <property type="evidence" value="ECO:0007669"/>
    <property type="project" value="UniProtKB-KW"/>
</dbReference>
<sequence length="488" mass="56349">MRTNQHVGFFNVHHKVRHNCRVLFRHQKKNGTKDREEKKNMNMRNSPQTQKSLSRQSSKSNSRAKQEPLSPFSGGGCCRGFTSVKTVASTTSTVQQHQLQQQRYESLEVKVADMEKEVQKQTELRVMYRKRMERTQDYLRYCLQIAQENGILEQIIHSKGELQQSPYSVNSIINSPQIPTPIHQHHPNLEAIIDQAKINGWYIDPSEIQLEDKIGQGTTADIYRGTWRGFDIAVKCISPEFFRTNANGVEFFAQEIETLSKQRHRFVLNLMGACLDPPNHAWVVTEFLSTTLKEWLYGPGKRRRDRIVPLPPLKERVLRALEIAQAMQYLHEQKPKIIHRDLKPSNIFLDFNLHVRVADFGHARFLGDGEMALTGETGTYVYMSPEVIRCEPYNEKCDVYSFGVILNELLTGKHPYIETEYGPAKIAMEVVEGKLRPMLPSRDDGEQLGELIDVIRLCWDGNPSTRPSFDTISRILKSYYNRVIQFSK</sequence>
<evidence type="ECO:0000256" key="4">
    <source>
        <dbReference type="ARBA" id="ARBA00022840"/>
    </source>
</evidence>
<organism evidence="10 11">
    <name type="scientific">Pisum sativum</name>
    <name type="common">Garden pea</name>
    <name type="synonym">Lathyrus oleraceus</name>
    <dbReference type="NCBI Taxonomy" id="3888"/>
    <lineage>
        <taxon>Eukaryota</taxon>
        <taxon>Viridiplantae</taxon>
        <taxon>Streptophyta</taxon>
        <taxon>Embryophyta</taxon>
        <taxon>Tracheophyta</taxon>
        <taxon>Spermatophyta</taxon>
        <taxon>Magnoliopsida</taxon>
        <taxon>eudicotyledons</taxon>
        <taxon>Gunneridae</taxon>
        <taxon>Pentapetalae</taxon>
        <taxon>rosids</taxon>
        <taxon>fabids</taxon>
        <taxon>Fabales</taxon>
        <taxon>Fabaceae</taxon>
        <taxon>Papilionoideae</taxon>
        <taxon>50 kb inversion clade</taxon>
        <taxon>NPAAA clade</taxon>
        <taxon>Hologalegina</taxon>
        <taxon>IRL clade</taxon>
        <taxon>Fabeae</taxon>
        <taxon>Lathyrus</taxon>
    </lineage>
</organism>
<dbReference type="Gene3D" id="1.10.510.10">
    <property type="entry name" value="Transferase(Phosphotransferase) domain 1"/>
    <property type="match status" value="1"/>
</dbReference>
<dbReference type="PANTHER" id="PTHR44329:SF11">
    <property type="entry name" value="OS09G0443600 PROTEIN"/>
    <property type="match status" value="1"/>
</dbReference>
<feature type="binding site" evidence="5">
    <location>
        <position position="235"/>
    </location>
    <ligand>
        <name>ATP</name>
        <dbReference type="ChEBI" id="CHEBI:30616"/>
    </ligand>
</feature>
<dbReference type="AlphaFoldDB" id="A0A9D4WLZ0"/>
<evidence type="ECO:0000256" key="2">
    <source>
        <dbReference type="ARBA" id="ARBA00022741"/>
    </source>
</evidence>
<feature type="compositionally biased region" description="Basic and acidic residues" evidence="8">
    <location>
        <begin position="31"/>
        <end position="40"/>
    </location>
</feature>
<dbReference type="Gramene" id="Psat05G0122100-T1">
    <property type="protein sequence ID" value="KAI5403997.1"/>
    <property type="gene ID" value="KIW84_051221"/>
</dbReference>
<evidence type="ECO:0000256" key="7">
    <source>
        <dbReference type="SAM" id="Coils"/>
    </source>
</evidence>
<dbReference type="InterPro" id="IPR011009">
    <property type="entry name" value="Kinase-like_dom_sf"/>
</dbReference>
<dbReference type="InterPro" id="IPR051681">
    <property type="entry name" value="Ser/Thr_Kinases-Pseudokinases"/>
</dbReference>
<keyword evidence="4 5" id="KW-0067">ATP-binding</keyword>
<dbReference type="EMBL" id="JAMSHJ010000005">
    <property type="protein sequence ID" value="KAI5403997.1"/>
    <property type="molecule type" value="Genomic_DNA"/>
</dbReference>
<dbReference type="PANTHER" id="PTHR44329">
    <property type="entry name" value="SERINE/THREONINE-PROTEIN KINASE TNNI3K-RELATED"/>
    <property type="match status" value="1"/>
</dbReference>
<protein>
    <recommendedName>
        <fullName evidence="9">Protein kinase domain-containing protein</fullName>
    </recommendedName>
</protein>
<evidence type="ECO:0000256" key="5">
    <source>
        <dbReference type="PROSITE-ProRule" id="PRU10141"/>
    </source>
</evidence>
<evidence type="ECO:0000313" key="11">
    <source>
        <dbReference type="Proteomes" id="UP001058974"/>
    </source>
</evidence>
<feature type="coiled-coil region" evidence="7">
    <location>
        <begin position="97"/>
        <end position="124"/>
    </location>
</feature>
<dbReference type="PROSITE" id="PS00108">
    <property type="entry name" value="PROTEIN_KINASE_ST"/>
    <property type="match status" value="1"/>
</dbReference>
<reference evidence="10 11" key="1">
    <citation type="journal article" date="2022" name="Nat. Genet.">
        <title>Improved pea reference genome and pan-genome highlight genomic features and evolutionary characteristics.</title>
        <authorList>
            <person name="Yang T."/>
            <person name="Liu R."/>
            <person name="Luo Y."/>
            <person name="Hu S."/>
            <person name="Wang D."/>
            <person name="Wang C."/>
            <person name="Pandey M.K."/>
            <person name="Ge S."/>
            <person name="Xu Q."/>
            <person name="Li N."/>
            <person name="Li G."/>
            <person name="Huang Y."/>
            <person name="Saxena R.K."/>
            <person name="Ji Y."/>
            <person name="Li M."/>
            <person name="Yan X."/>
            <person name="He Y."/>
            <person name="Liu Y."/>
            <person name="Wang X."/>
            <person name="Xiang C."/>
            <person name="Varshney R.K."/>
            <person name="Ding H."/>
            <person name="Gao S."/>
            <person name="Zong X."/>
        </authorList>
    </citation>
    <scope>NUCLEOTIDE SEQUENCE [LARGE SCALE GENOMIC DNA]</scope>
    <source>
        <strain evidence="10 11">cv. Zhongwan 6</strain>
    </source>
</reference>
<evidence type="ECO:0000259" key="9">
    <source>
        <dbReference type="PROSITE" id="PS50011"/>
    </source>
</evidence>
<dbReference type="InterPro" id="IPR000719">
    <property type="entry name" value="Prot_kinase_dom"/>
</dbReference>
<dbReference type="InterPro" id="IPR008271">
    <property type="entry name" value="Ser/Thr_kinase_AS"/>
</dbReference>
<feature type="domain" description="Protein kinase" evidence="9">
    <location>
        <begin position="208"/>
        <end position="480"/>
    </location>
</feature>
<keyword evidence="2 5" id="KW-0547">Nucleotide-binding</keyword>
<keyword evidence="7" id="KW-0175">Coiled coil</keyword>
<evidence type="ECO:0000256" key="8">
    <source>
        <dbReference type="SAM" id="MobiDB-lite"/>
    </source>
</evidence>
<evidence type="ECO:0000256" key="3">
    <source>
        <dbReference type="ARBA" id="ARBA00022777"/>
    </source>
</evidence>
<dbReference type="Gene3D" id="3.30.200.20">
    <property type="entry name" value="Phosphorylase Kinase, domain 1"/>
    <property type="match status" value="1"/>
</dbReference>
<dbReference type="CDD" id="cd13999">
    <property type="entry name" value="STKc_MAP3K-like"/>
    <property type="match status" value="1"/>
</dbReference>
<comment type="caution">
    <text evidence="10">The sequence shown here is derived from an EMBL/GenBank/DDBJ whole genome shotgun (WGS) entry which is preliminary data.</text>
</comment>
<keyword evidence="11" id="KW-1185">Reference proteome</keyword>
<dbReference type="Pfam" id="PF00069">
    <property type="entry name" value="Pkinase"/>
    <property type="match status" value="1"/>
</dbReference>
<dbReference type="PROSITE" id="PS00107">
    <property type="entry name" value="PROTEIN_KINASE_ATP"/>
    <property type="match status" value="1"/>
</dbReference>
<dbReference type="GO" id="GO:0005524">
    <property type="term" value="F:ATP binding"/>
    <property type="evidence" value="ECO:0007669"/>
    <property type="project" value="UniProtKB-UniRule"/>
</dbReference>
<evidence type="ECO:0000313" key="10">
    <source>
        <dbReference type="EMBL" id="KAI5403997.1"/>
    </source>
</evidence>